<organism evidence="3 4">
    <name type="scientific">Lojkania enalia</name>
    <dbReference type="NCBI Taxonomy" id="147567"/>
    <lineage>
        <taxon>Eukaryota</taxon>
        <taxon>Fungi</taxon>
        <taxon>Dikarya</taxon>
        <taxon>Ascomycota</taxon>
        <taxon>Pezizomycotina</taxon>
        <taxon>Dothideomycetes</taxon>
        <taxon>Pleosporomycetidae</taxon>
        <taxon>Pleosporales</taxon>
        <taxon>Pleosporales incertae sedis</taxon>
        <taxon>Lojkania</taxon>
    </lineage>
</organism>
<dbReference type="Proteomes" id="UP000800093">
    <property type="component" value="Unassembled WGS sequence"/>
</dbReference>
<feature type="chain" id="PRO_5040455734" evidence="2">
    <location>
        <begin position="25"/>
        <end position="592"/>
    </location>
</feature>
<evidence type="ECO:0000256" key="1">
    <source>
        <dbReference type="SAM" id="MobiDB-lite"/>
    </source>
</evidence>
<feature type="region of interest" description="Disordered" evidence="1">
    <location>
        <begin position="119"/>
        <end position="265"/>
    </location>
</feature>
<gene>
    <name evidence="3" type="ORF">CC78DRAFT_583904</name>
</gene>
<dbReference type="EMBL" id="ML986661">
    <property type="protein sequence ID" value="KAF2261260.1"/>
    <property type="molecule type" value="Genomic_DNA"/>
</dbReference>
<evidence type="ECO:0000313" key="3">
    <source>
        <dbReference type="EMBL" id="KAF2261260.1"/>
    </source>
</evidence>
<dbReference type="OrthoDB" id="5150738at2759"/>
<comment type="caution">
    <text evidence="3">The sequence shown here is derived from an EMBL/GenBank/DDBJ whole genome shotgun (WGS) entry which is preliminary data.</text>
</comment>
<evidence type="ECO:0000256" key="2">
    <source>
        <dbReference type="SAM" id="SignalP"/>
    </source>
</evidence>
<keyword evidence="2" id="KW-0732">Signal</keyword>
<feature type="compositionally biased region" description="Basic and acidic residues" evidence="1">
    <location>
        <begin position="202"/>
        <end position="250"/>
    </location>
</feature>
<feature type="compositionally biased region" description="Basic and acidic residues" evidence="1">
    <location>
        <begin position="132"/>
        <end position="154"/>
    </location>
</feature>
<evidence type="ECO:0000313" key="4">
    <source>
        <dbReference type="Proteomes" id="UP000800093"/>
    </source>
</evidence>
<feature type="signal peptide" evidence="2">
    <location>
        <begin position="1"/>
        <end position="24"/>
    </location>
</feature>
<sequence>MKTLSPMWFVGALSLSTLVSQIDANNGIMVELRIRMSDVVKPSLNERSLFEVRDASIIADGGFSSFLAERADNSTLSQIEEIVQKRQASNNNNNAGTCKKTQRCYYKTMVYNEKTQQCENCPSGQQANAAGDKCEKPKTDQERKEQGKCPDGQKLDPAVPGQDELTENPKCVDKDSKDCPEGQTMSTPKKDQPSKCAPDDEPDKKCDNEPDTELYKEIGPDGKMKSSCRSTKEKEEKKKNQIKEKQDVIRTKYANSENNDRERKRRIRARRGACLALGAMSFITPEDVGVITDDEMAGLQEPDFDGVDPIPGVDLEDYMITLSRPMTVTVEMETAGFGGAISRLIMAIFNAGKAISKAARTFQGAAKTGGGERFARLRNLKKDTPASKGAVEAARKSDVVKRIVKSDTFLDCVALGAITAAELGTQVNGKAKREARPAEGQRKIENISAGGYILSIDLDAEKVDQHPVDEFYADRAILVVADTSEDARDNGNEPRILWQTWSDNYHRSDRVGYQSCNSLRGNNDQNNAWTLVQVWGGCCNFYDGENCEADTGLFAMTNREHGDLQGKDNDAISSFWCTFDENCHGAPGLPPA</sequence>
<reference evidence="4" key="1">
    <citation type="journal article" date="2020" name="Stud. Mycol.">
        <title>101 Dothideomycetes genomes: A test case for predicting lifestyles and emergence of pathogens.</title>
        <authorList>
            <person name="Haridas S."/>
            <person name="Albert R."/>
            <person name="Binder M."/>
            <person name="Bloem J."/>
            <person name="LaButti K."/>
            <person name="Salamov A."/>
            <person name="Andreopoulos B."/>
            <person name="Baker S."/>
            <person name="Barry K."/>
            <person name="Bills G."/>
            <person name="Bluhm B."/>
            <person name="Cannon C."/>
            <person name="Castanera R."/>
            <person name="Culley D."/>
            <person name="Daum C."/>
            <person name="Ezra D."/>
            <person name="Gonzalez J."/>
            <person name="Henrissat B."/>
            <person name="Kuo A."/>
            <person name="Liang C."/>
            <person name="Lipzen A."/>
            <person name="Lutzoni F."/>
            <person name="Magnuson J."/>
            <person name="Mondo S."/>
            <person name="Nolan M."/>
            <person name="Ohm R."/>
            <person name="Pangilinan J."/>
            <person name="Park H.-J."/>
            <person name="Ramirez L."/>
            <person name="Alfaro M."/>
            <person name="Sun H."/>
            <person name="Tritt A."/>
            <person name="Yoshinaga Y."/>
            <person name="Zwiers L.-H."/>
            <person name="Turgeon B."/>
            <person name="Goodwin S."/>
            <person name="Spatafora J."/>
            <person name="Crous P."/>
            <person name="Grigoriev I."/>
        </authorList>
    </citation>
    <scope>NUCLEOTIDE SEQUENCE [LARGE SCALE GENOMIC DNA]</scope>
    <source>
        <strain evidence="4">CBS 304.66</strain>
    </source>
</reference>
<name>A0A9P4K4B1_9PLEO</name>
<accession>A0A9P4K4B1</accession>
<dbReference type="AlphaFoldDB" id="A0A9P4K4B1"/>
<feature type="compositionally biased region" description="Polar residues" evidence="1">
    <location>
        <begin position="119"/>
        <end position="128"/>
    </location>
</feature>
<feature type="compositionally biased region" description="Basic and acidic residues" evidence="1">
    <location>
        <begin position="170"/>
        <end position="180"/>
    </location>
</feature>
<keyword evidence="4" id="KW-1185">Reference proteome</keyword>
<proteinExistence type="predicted"/>
<protein>
    <submittedName>
        <fullName evidence="3">Uncharacterized protein</fullName>
    </submittedName>
</protein>